<evidence type="ECO:0000313" key="5">
    <source>
        <dbReference type="Proteomes" id="UP001153555"/>
    </source>
</evidence>
<dbReference type="InterPro" id="IPR046357">
    <property type="entry name" value="PPIase_dom_sf"/>
</dbReference>
<dbReference type="Gene3D" id="3.10.50.40">
    <property type="match status" value="1"/>
</dbReference>
<dbReference type="InterPro" id="IPR001179">
    <property type="entry name" value="PPIase_FKBP_dom"/>
</dbReference>
<feature type="compositionally biased region" description="Polar residues" evidence="2">
    <location>
        <begin position="9"/>
        <end position="20"/>
    </location>
</feature>
<dbReference type="GO" id="GO:0003755">
    <property type="term" value="F:peptidyl-prolyl cis-trans isomerase activity"/>
    <property type="evidence" value="ECO:0007669"/>
    <property type="project" value="UniProtKB-KW"/>
</dbReference>
<dbReference type="PROSITE" id="PS50059">
    <property type="entry name" value="FKBP_PPIASE"/>
    <property type="match status" value="1"/>
</dbReference>
<evidence type="ECO:0000313" key="4">
    <source>
        <dbReference type="EMBL" id="CAA0825376.1"/>
    </source>
</evidence>
<keyword evidence="1" id="KW-0697">Rotamase</keyword>
<dbReference type="EMBL" id="CACSLK010026072">
    <property type="protein sequence ID" value="CAA0825376.1"/>
    <property type="molecule type" value="Genomic_DNA"/>
</dbReference>
<dbReference type="SUPFAM" id="SSF54534">
    <property type="entry name" value="FKBP-like"/>
    <property type="match status" value="1"/>
</dbReference>
<protein>
    <recommendedName>
        <fullName evidence="1">peptidylprolyl isomerase</fullName>
        <ecNumber evidence="1">5.2.1.8</ecNumber>
    </recommendedName>
</protein>
<dbReference type="Proteomes" id="UP001153555">
    <property type="component" value="Unassembled WGS sequence"/>
</dbReference>
<accession>A0A9N7RFB0</accession>
<dbReference type="AlphaFoldDB" id="A0A9N7RFB0"/>
<organism evidence="4 5">
    <name type="scientific">Striga hermonthica</name>
    <name type="common">Purple witchweed</name>
    <name type="synonym">Buchnera hermonthica</name>
    <dbReference type="NCBI Taxonomy" id="68872"/>
    <lineage>
        <taxon>Eukaryota</taxon>
        <taxon>Viridiplantae</taxon>
        <taxon>Streptophyta</taxon>
        <taxon>Embryophyta</taxon>
        <taxon>Tracheophyta</taxon>
        <taxon>Spermatophyta</taxon>
        <taxon>Magnoliopsida</taxon>
        <taxon>eudicotyledons</taxon>
        <taxon>Gunneridae</taxon>
        <taxon>Pentapetalae</taxon>
        <taxon>asterids</taxon>
        <taxon>lamiids</taxon>
        <taxon>Lamiales</taxon>
        <taxon>Orobanchaceae</taxon>
        <taxon>Buchnereae</taxon>
        <taxon>Striga</taxon>
    </lineage>
</organism>
<dbReference type="EC" id="5.2.1.8" evidence="1"/>
<dbReference type="Pfam" id="PF00254">
    <property type="entry name" value="FKBP_C"/>
    <property type="match status" value="1"/>
</dbReference>
<evidence type="ECO:0000256" key="2">
    <source>
        <dbReference type="SAM" id="MobiDB-lite"/>
    </source>
</evidence>
<dbReference type="InterPro" id="IPR044197">
    <property type="entry name" value="FKBP17-1-like"/>
</dbReference>
<keyword evidence="1 4" id="KW-0413">Isomerase</keyword>
<sequence length="229" mass="24847">MALQFQPKAYSSRSPTRVSLPQFTATTTTTATHSPPPPPPPTRRAALSLFTISTFLSGVAAFSDGRSSRFAALSEPRTSNFTELPNSGGVKALDLRIGDGGQMPSDGDKVVIHYYGRLAAKQGWRFDSTYDHRDANGEPIPFEFVLGSGKVISGIESAVSSMKVGGIRRAIIPPSQGYQNTNQEPIPPNFFDRQRLFTTIFNPTRLANGEGSTLGTLIFDIELVSLRRP</sequence>
<name>A0A9N7RFB0_STRHE</name>
<dbReference type="PANTHER" id="PTHR47860">
    <property type="entry name" value="PEPTIDYL-PROLYL CIS-TRANS ISOMERASE FKBP17-1, CHLOROPLASTIC"/>
    <property type="match status" value="1"/>
</dbReference>
<comment type="catalytic activity">
    <reaction evidence="1">
        <text>[protein]-peptidylproline (omega=180) = [protein]-peptidylproline (omega=0)</text>
        <dbReference type="Rhea" id="RHEA:16237"/>
        <dbReference type="Rhea" id="RHEA-COMP:10747"/>
        <dbReference type="Rhea" id="RHEA-COMP:10748"/>
        <dbReference type="ChEBI" id="CHEBI:83833"/>
        <dbReference type="ChEBI" id="CHEBI:83834"/>
        <dbReference type="EC" id="5.2.1.8"/>
    </reaction>
</comment>
<reference evidence="4" key="1">
    <citation type="submission" date="2019-12" db="EMBL/GenBank/DDBJ databases">
        <authorList>
            <person name="Scholes J."/>
        </authorList>
    </citation>
    <scope>NUCLEOTIDE SEQUENCE</scope>
</reference>
<evidence type="ECO:0000256" key="1">
    <source>
        <dbReference type="PROSITE-ProRule" id="PRU00277"/>
    </source>
</evidence>
<evidence type="ECO:0000259" key="3">
    <source>
        <dbReference type="PROSITE" id="PS50059"/>
    </source>
</evidence>
<dbReference type="PANTHER" id="PTHR47860:SF1">
    <property type="entry name" value="PEPTIDYL-PROLYL CIS-TRANS ISOMERASE FKBP17-1, CHLOROPLASTIC"/>
    <property type="match status" value="1"/>
</dbReference>
<keyword evidence="5" id="KW-1185">Reference proteome</keyword>
<feature type="region of interest" description="Disordered" evidence="2">
    <location>
        <begin position="1"/>
        <end position="20"/>
    </location>
</feature>
<feature type="domain" description="PPIase FKBP-type" evidence="3">
    <location>
        <begin position="107"/>
        <end position="227"/>
    </location>
</feature>
<gene>
    <name evidence="4" type="ORF">SHERM_22153</name>
</gene>
<comment type="caution">
    <text evidence="4">The sequence shown here is derived from an EMBL/GenBank/DDBJ whole genome shotgun (WGS) entry which is preliminary data.</text>
</comment>
<proteinExistence type="predicted"/>
<dbReference type="OrthoDB" id="77911at2759"/>